<accession>A0ABW3TVE5</accession>
<dbReference type="InterPro" id="IPR013693">
    <property type="entry name" value="SpoIID/LytB_N"/>
</dbReference>
<dbReference type="Proteomes" id="UP001597231">
    <property type="component" value="Unassembled WGS sequence"/>
</dbReference>
<organism evidence="2 3">
    <name type="scientific">Sporosarcina contaminans</name>
    <dbReference type="NCBI Taxonomy" id="633403"/>
    <lineage>
        <taxon>Bacteria</taxon>
        <taxon>Bacillati</taxon>
        <taxon>Bacillota</taxon>
        <taxon>Bacilli</taxon>
        <taxon>Bacillales</taxon>
        <taxon>Caryophanaceae</taxon>
        <taxon>Sporosarcina</taxon>
    </lineage>
</organism>
<dbReference type="Pfam" id="PF08486">
    <property type="entry name" value="SpoIID"/>
    <property type="match status" value="1"/>
</dbReference>
<feature type="domain" description="Sporulation stage II protein D amidase enhancer LytB N-terminal" evidence="1">
    <location>
        <begin position="61"/>
        <end position="151"/>
    </location>
</feature>
<proteinExistence type="predicted"/>
<gene>
    <name evidence="2" type="primary">spoIID</name>
    <name evidence="2" type="ORF">ACFQ38_01530</name>
</gene>
<evidence type="ECO:0000259" key="1">
    <source>
        <dbReference type="Pfam" id="PF08486"/>
    </source>
</evidence>
<dbReference type="PANTHER" id="PTHR30032">
    <property type="entry name" value="N-ACETYLMURAMOYL-L-ALANINE AMIDASE-RELATED"/>
    <property type="match status" value="1"/>
</dbReference>
<comment type="caution">
    <text evidence="2">The sequence shown here is derived from an EMBL/GenBank/DDBJ whole genome shotgun (WGS) entry which is preliminary data.</text>
</comment>
<sequence>MNESIISFIYSNMDKLLAVLFIILLFFIPITLKKTFVDEKAVKEAEEPCTVFITVEGEEQPIPLEEYVLGVVAGEMPVSFHEEALKAQAIAARTYALQTTDHGKKPIAATVAAQVYKTKAERKKRWGKEYKRNERKLRKIVEATNGQTIVYGEEMITAMFFSTSNGKTETAQNYSGNSIPYLQSVESPDEEIVEATVERQIELPIQKWNEALNINWNAEHFKSLKLVRNQTGRVQKVISTNFEMSGREMREALGLASTDFDIAYDVTNKIVIISTKGYGHGVGMSQYGAEAFAQKGWNAENILTYYYSGTKIKKFQLNESECLKTSSLANNSN</sequence>
<dbReference type="InterPro" id="IPR013486">
    <property type="entry name" value="SpoIID/LytB"/>
</dbReference>
<reference evidence="3" key="1">
    <citation type="journal article" date="2019" name="Int. J. Syst. Evol. Microbiol.">
        <title>The Global Catalogue of Microorganisms (GCM) 10K type strain sequencing project: providing services to taxonomists for standard genome sequencing and annotation.</title>
        <authorList>
            <consortium name="The Broad Institute Genomics Platform"/>
            <consortium name="The Broad Institute Genome Sequencing Center for Infectious Disease"/>
            <person name="Wu L."/>
            <person name="Ma J."/>
        </authorList>
    </citation>
    <scope>NUCLEOTIDE SEQUENCE [LARGE SCALE GENOMIC DNA]</scope>
    <source>
        <strain evidence="3">CCUG 53915</strain>
    </source>
</reference>
<name>A0ABW3TVE5_9BACL</name>
<dbReference type="InterPro" id="IPR014225">
    <property type="entry name" value="Spore_II_D_firmicutes"/>
</dbReference>
<evidence type="ECO:0000313" key="2">
    <source>
        <dbReference type="EMBL" id="MFD1203813.1"/>
    </source>
</evidence>
<evidence type="ECO:0000313" key="3">
    <source>
        <dbReference type="Proteomes" id="UP001597231"/>
    </source>
</evidence>
<dbReference type="RefSeq" id="WP_381479614.1">
    <property type="nucleotide sequence ID" value="NZ_JBHTLT010000010.1"/>
</dbReference>
<dbReference type="NCBIfam" id="TIGR02669">
    <property type="entry name" value="SpoIID_LytB"/>
    <property type="match status" value="1"/>
</dbReference>
<protein>
    <submittedName>
        <fullName evidence="2">Stage II sporulation protein D</fullName>
    </submittedName>
</protein>
<dbReference type="PANTHER" id="PTHR30032:SF4">
    <property type="entry name" value="AMIDASE ENHANCER"/>
    <property type="match status" value="1"/>
</dbReference>
<dbReference type="InterPro" id="IPR051922">
    <property type="entry name" value="Bact_Sporulation_Assoc"/>
</dbReference>
<dbReference type="EMBL" id="JBHTLT010000010">
    <property type="protein sequence ID" value="MFD1203813.1"/>
    <property type="molecule type" value="Genomic_DNA"/>
</dbReference>
<dbReference type="NCBIfam" id="TIGR02870">
    <property type="entry name" value="spore_II_D"/>
    <property type="match status" value="1"/>
</dbReference>
<keyword evidence="3" id="KW-1185">Reference proteome</keyword>